<feature type="compositionally biased region" description="Basic and acidic residues" evidence="1">
    <location>
        <begin position="1235"/>
        <end position="1251"/>
    </location>
</feature>
<dbReference type="PANTHER" id="PTHR15690">
    <property type="entry name" value="NUCLEAR RECEPTOR COACTIVATOR 6"/>
    <property type="match status" value="1"/>
</dbReference>
<dbReference type="STRING" id="6412.T1EUP5"/>
<evidence type="ECO:0000256" key="1">
    <source>
        <dbReference type="SAM" id="MobiDB-lite"/>
    </source>
</evidence>
<dbReference type="GeneID" id="20200295"/>
<evidence type="ECO:0000313" key="3">
    <source>
        <dbReference type="EMBL" id="ESN94182.1"/>
    </source>
</evidence>
<dbReference type="GO" id="GO:0003713">
    <property type="term" value="F:transcription coactivator activity"/>
    <property type="evidence" value="ECO:0000318"/>
    <property type="project" value="GO_Central"/>
</dbReference>
<feature type="region of interest" description="Disordered" evidence="1">
    <location>
        <begin position="854"/>
        <end position="883"/>
    </location>
</feature>
<evidence type="ECO:0000313" key="5">
    <source>
        <dbReference type="Proteomes" id="UP000015101"/>
    </source>
</evidence>
<dbReference type="OrthoDB" id="5967287at2759"/>
<organism evidence="4 5">
    <name type="scientific">Helobdella robusta</name>
    <name type="common">Californian leech</name>
    <dbReference type="NCBI Taxonomy" id="6412"/>
    <lineage>
        <taxon>Eukaryota</taxon>
        <taxon>Metazoa</taxon>
        <taxon>Spiralia</taxon>
        <taxon>Lophotrochozoa</taxon>
        <taxon>Annelida</taxon>
        <taxon>Clitellata</taxon>
        <taxon>Hirudinea</taxon>
        <taxon>Rhynchobdellida</taxon>
        <taxon>Glossiphoniidae</taxon>
        <taxon>Helobdella</taxon>
    </lineage>
</organism>
<dbReference type="InterPro" id="IPR032715">
    <property type="entry name" value="NCOA6_TRADD-N"/>
</dbReference>
<dbReference type="Pfam" id="PF13820">
    <property type="entry name" value="NCOA6_TRADD-N"/>
    <property type="match status" value="1"/>
</dbReference>
<dbReference type="PANTHER" id="PTHR15690:SF0">
    <property type="entry name" value="NUCLEAR RECEPTOR COACTIVATOR 6"/>
    <property type="match status" value="1"/>
</dbReference>
<feature type="region of interest" description="Disordered" evidence="1">
    <location>
        <begin position="1429"/>
        <end position="1448"/>
    </location>
</feature>
<dbReference type="InParanoid" id="T1EUP5"/>
<gene>
    <name evidence="4" type="primary">20200295</name>
    <name evidence="3" type="ORF">HELRODRAFT_163970</name>
</gene>
<dbReference type="EMBL" id="KB097571">
    <property type="protein sequence ID" value="ESN94182.1"/>
    <property type="molecule type" value="Genomic_DNA"/>
</dbReference>
<name>T1EUP5_HELRO</name>
<sequence length="1503" mass="164961">MGPQAEFLETVLTCKGNFYAPDFSSRFDDLKCRLQKLVIPDNEKNFEVKKVEPWNSVRVTLKLPADAAYKLKHLAEQRDGILREMGVLAVQIEGDSAISLTMDSTSHSNTNVLNDNIICSSSNTCPVKNVPSNDISKSLSSNVIFDGMPNSMSMLNQISLTGTKLNDCFQQQANNVHKSQTNLSCTTFNALENDCKAVTPNIGYINDKVSPKNIHPTMPVSSQHLLSSSTSSNLGISSSTQPINLHDDSLIGSQNISSSSPLLVNLLKSPGNRTNFNSSSSQVSTQIICEAMELSSLSTQKRKRNQTRKSKRFKESSDLNYLYSDIAVNCTKASSFGLSSSQSSSSSSSLSTTQQNESFGTWNQTAVTNDHEFSSMNATNFSSDYQQKLNNISSEHLDKCKVPSSYNNLMTNVSTKAGTSIANVNSSHSYSLCHNKNHVSFLSTSSASSVAVDSSQMKHIVSSQTSPSVSHLQMSKYSNSSNPKIMNSYDQKNSLNNVMKTSTSSNLSNNFVQTPSTSSSFSSSTSLITQTYIQNFLNHISIDSQSNLLSTENLLNTNSSLLSYVTSVHSDRHVVPSTASTPSSTSLSLQPSQPYINASLVNYKPGLTLQNSLPNSLKNMNAQIDQKVNLNDTFGENGRIQFHNLIRPTLNDQPTELTIKTWPTSNSSHFASENKEELTNVSSTSLPVKFLTTNVTNSISNDALCNQINHLLSLNPNYTQILKDIMPKLSGSLVNWSPTIINSSPINGHQLHLSNSTVATNSLKHYALTTNFLSSKNFIKLSEDHFVNPTNSNYNNISNVNNCHSGFNSFAENSASDSTVKHGTSPSEISQFSSDVKFVFQSTTSTSVTYNETETSLQASNSNNSSKCPPMKKPCKSTEDSLPQRSKANLTVAQLLEQVEIAKHNQLSLPTSASLKSDVSIDACISTTNSNPSIVQHFCADDNNDLKLQKPIQMTVAPAMPYSDRCYPTKPNYNSLTRASLDPLPMPITSPGYPHNLTESVQRVMGGLDFHNSPPCSPLSSSVKFKPTSTLQSTLQVKTWSVDVQASVELPIHKVLSTYSPPNFSNSLSEDILSSHAKYNSYEINSKEVNDCEKVPNVLELDNDNRNLLGGVDASDFDFVFNVEDENHLDSIIASRDYDDIERLAGTFASNIDDCDIDEAMLIGEDDSESLEQQAHLKDVSDLIKNDYLTINSVKTSEQCLNTVCLPIAEDSNGNANGPEHQNLLTSRNENTSEESGKTLEENGTENKHDINNLGNFNLSNNKKIKRKAVASKKDNSNNMIAHENKSESLVDDINNSNVTRMSTRSSNKAKCMPACSSTTTNCLSNSIEPLVVLTPTTNISLKEIKNDNSTISSTTTSTRNIIQTPRRSGRTIKKTELALELTPSKCSDKPRRTSLREHYISKESHADQSKPSNTTKIQIISLSIKQDNQGKLPKNKSTPTLRRHKSNNLSQTLVLRETDESNDDIQVDKKDMIENDRNCLSDDTLELSISSGMLFIICCIFP</sequence>
<dbReference type="RefSeq" id="XP_009027296.1">
    <property type="nucleotide sequence ID" value="XM_009029048.1"/>
</dbReference>
<dbReference type="Proteomes" id="UP000015101">
    <property type="component" value="Unassembled WGS sequence"/>
</dbReference>
<feature type="domain" description="Nuclear receptor coactivator 6 TRADD-N" evidence="2">
    <location>
        <begin position="9"/>
        <end position="114"/>
    </location>
</feature>
<accession>T1EUP5</accession>
<feature type="compositionally biased region" description="Polar residues" evidence="1">
    <location>
        <begin position="1429"/>
        <end position="1441"/>
    </location>
</feature>
<evidence type="ECO:0000259" key="2">
    <source>
        <dbReference type="Pfam" id="PF13820"/>
    </source>
</evidence>
<dbReference type="GO" id="GO:0005667">
    <property type="term" value="C:transcription regulator complex"/>
    <property type="evidence" value="ECO:0000318"/>
    <property type="project" value="GO_Central"/>
</dbReference>
<dbReference type="CTD" id="20200295"/>
<feature type="region of interest" description="Disordered" evidence="1">
    <location>
        <begin position="462"/>
        <end position="483"/>
    </location>
</feature>
<feature type="compositionally biased region" description="Low complexity" evidence="1">
    <location>
        <begin position="860"/>
        <end position="869"/>
    </location>
</feature>
<evidence type="ECO:0000313" key="4">
    <source>
        <dbReference type="EnsemblMetazoa" id="HelroP163970"/>
    </source>
</evidence>
<reference evidence="5" key="1">
    <citation type="submission" date="2012-12" db="EMBL/GenBank/DDBJ databases">
        <authorList>
            <person name="Hellsten U."/>
            <person name="Grimwood J."/>
            <person name="Chapman J.A."/>
            <person name="Shapiro H."/>
            <person name="Aerts A."/>
            <person name="Otillar R.P."/>
            <person name="Terry A.Y."/>
            <person name="Boore J.L."/>
            <person name="Simakov O."/>
            <person name="Marletaz F."/>
            <person name="Cho S.-J."/>
            <person name="Edsinger-Gonzales E."/>
            <person name="Havlak P."/>
            <person name="Kuo D.-H."/>
            <person name="Larsson T."/>
            <person name="Lv J."/>
            <person name="Arendt D."/>
            <person name="Savage R."/>
            <person name="Osoegawa K."/>
            <person name="de Jong P."/>
            <person name="Lindberg D.R."/>
            <person name="Seaver E.C."/>
            <person name="Weisblat D.A."/>
            <person name="Putnam N.H."/>
            <person name="Grigoriev I.V."/>
            <person name="Rokhsar D.S."/>
        </authorList>
    </citation>
    <scope>NUCLEOTIDE SEQUENCE</scope>
</reference>
<reference evidence="3 5" key="2">
    <citation type="journal article" date="2013" name="Nature">
        <title>Insights into bilaterian evolution from three spiralian genomes.</title>
        <authorList>
            <person name="Simakov O."/>
            <person name="Marletaz F."/>
            <person name="Cho S.J."/>
            <person name="Edsinger-Gonzales E."/>
            <person name="Havlak P."/>
            <person name="Hellsten U."/>
            <person name="Kuo D.H."/>
            <person name="Larsson T."/>
            <person name="Lv J."/>
            <person name="Arendt D."/>
            <person name="Savage R."/>
            <person name="Osoegawa K."/>
            <person name="de Jong P."/>
            <person name="Grimwood J."/>
            <person name="Chapman J.A."/>
            <person name="Shapiro H."/>
            <person name="Aerts A."/>
            <person name="Otillar R.P."/>
            <person name="Terry A.Y."/>
            <person name="Boore J.L."/>
            <person name="Grigoriev I.V."/>
            <person name="Lindberg D.R."/>
            <person name="Seaver E.C."/>
            <person name="Weisblat D.A."/>
            <person name="Putnam N.H."/>
            <person name="Rokhsar D.S."/>
        </authorList>
    </citation>
    <scope>NUCLEOTIDE SEQUENCE</scope>
</reference>
<dbReference type="EMBL" id="AMQM01001503">
    <property type="status" value="NOT_ANNOTATED_CDS"/>
    <property type="molecule type" value="Genomic_DNA"/>
</dbReference>
<dbReference type="HOGENOM" id="CLU_248585_0_0_1"/>
<keyword evidence="5" id="KW-1185">Reference proteome</keyword>
<dbReference type="eggNOG" id="ENOG502RDFM">
    <property type="taxonomic scope" value="Eukaryota"/>
</dbReference>
<proteinExistence type="predicted"/>
<dbReference type="KEGG" id="hro:HELRODRAFT_163970"/>
<reference evidence="4" key="3">
    <citation type="submission" date="2015-06" db="UniProtKB">
        <authorList>
            <consortium name="EnsemblMetazoa"/>
        </authorList>
    </citation>
    <scope>IDENTIFICATION</scope>
</reference>
<dbReference type="GO" id="GO:0035097">
    <property type="term" value="C:histone methyltransferase complex"/>
    <property type="evidence" value="ECO:0000318"/>
    <property type="project" value="GO_Central"/>
</dbReference>
<dbReference type="InterPro" id="IPR026638">
    <property type="entry name" value="NCOA6"/>
</dbReference>
<feature type="region of interest" description="Disordered" evidence="1">
    <location>
        <begin position="1212"/>
        <end position="1258"/>
    </location>
</feature>
<dbReference type="GO" id="GO:0045944">
    <property type="term" value="P:positive regulation of transcription by RNA polymerase II"/>
    <property type="evidence" value="ECO:0000318"/>
    <property type="project" value="GO_Central"/>
</dbReference>
<protein>
    <recommendedName>
        <fullName evidence="2">Nuclear receptor coactivator 6 TRADD-N domain-containing protein</fullName>
    </recommendedName>
</protein>
<dbReference type="EnsemblMetazoa" id="HelroT163970">
    <property type="protein sequence ID" value="HelroP163970"/>
    <property type="gene ID" value="HelroG163970"/>
</dbReference>